<dbReference type="OrthoDB" id="9976382at2759"/>
<dbReference type="Gene3D" id="3.30.1520.10">
    <property type="entry name" value="Phox-like domain"/>
    <property type="match status" value="1"/>
</dbReference>
<dbReference type="SUPFAM" id="SSF64268">
    <property type="entry name" value="PX domain"/>
    <property type="match status" value="1"/>
</dbReference>
<dbReference type="GO" id="GO:0006886">
    <property type="term" value="P:intracellular protein transport"/>
    <property type="evidence" value="ECO:0007669"/>
    <property type="project" value="TreeGrafter"/>
</dbReference>
<sequence length="599" mass="65419">MTDDPLGTSPFASTPALPAWPSTPHTPNSPQPTLPRPASPLPPSQIVGPYGKEPQIYGQPTPGLISPQVTVAANGTKFERDDQYLRVRITGLDRNRRDIIIRIDAQTNLPNFTGSTYRNISRSYVEFQRFAEQIAYCNPQTIVPALPLPQTSAPSDEEDDRLVKVALQRWFSRICEDPILMREDEVRSFIESDFGYQPTPRPRRKAGSGFSLIKRSVPDEDEDLMSARLELTRLEVQFFDAAKAMDRLSKARKALSAAHAEMGNKLINVATTEAHPPLGAAIRKFGRVWHTTSDVDQAQALSECVIIGDALGYQGMNAKAAKETLQHRTQVLEDYQAAVKATIAKRRNIERLKSSSNIRPEKVDEALEDLEEANKVEQLYQRRVEGISENLHKALRTHARHAHEDITHTLIEHARASIHYERSRLRELETLRPDIAKANGPVQAVPAPNGRVPMPPPIKGPLIQPPLGPNSAPSSGPPSPRAAAPRTPIQQVQPGLQATPVHPSPLPHQASTGPPTPVSASASSDPLAGHGLPRPRSATPTPAAGPPVNSPLATSTTSTPGTPNPPQTPVHPLAKSMFVQPTHRKLDPREAAAKLANMF</sequence>
<dbReference type="Pfam" id="PF00787">
    <property type="entry name" value="PX"/>
    <property type="match status" value="1"/>
</dbReference>
<dbReference type="InterPro" id="IPR053055">
    <property type="entry name" value="VPS17"/>
</dbReference>
<protein>
    <submittedName>
        <fullName evidence="4">Vacuolar protein sorting-associated protein</fullName>
    </submittedName>
</protein>
<dbReference type="GO" id="GO:0005829">
    <property type="term" value="C:cytosol"/>
    <property type="evidence" value="ECO:0007669"/>
    <property type="project" value="GOC"/>
</dbReference>
<gene>
    <name evidence="4" type="ORF">CTheo_292</name>
</gene>
<feature type="region of interest" description="Disordered" evidence="2">
    <location>
        <begin position="439"/>
        <end position="584"/>
    </location>
</feature>
<dbReference type="InterPro" id="IPR027267">
    <property type="entry name" value="AH/BAR_dom_sf"/>
</dbReference>
<feature type="coiled-coil region" evidence="1">
    <location>
        <begin position="332"/>
        <end position="383"/>
    </location>
</feature>
<evidence type="ECO:0000313" key="4">
    <source>
        <dbReference type="EMBL" id="KAB5596307.1"/>
    </source>
</evidence>
<dbReference type="InterPro" id="IPR015404">
    <property type="entry name" value="Vps5_C"/>
</dbReference>
<accession>A0A5N5QZX6</accession>
<evidence type="ECO:0000256" key="1">
    <source>
        <dbReference type="SAM" id="Coils"/>
    </source>
</evidence>
<dbReference type="GO" id="GO:0005768">
    <property type="term" value="C:endosome"/>
    <property type="evidence" value="ECO:0007669"/>
    <property type="project" value="TreeGrafter"/>
</dbReference>
<feature type="compositionally biased region" description="Polar residues" evidence="2">
    <location>
        <begin position="509"/>
        <end position="524"/>
    </location>
</feature>
<comment type="caution">
    <text evidence="4">The sequence shown here is derived from an EMBL/GenBank/DDBJ whole genome shotgun (WGS) entry which is preliminary data.</text>
</comment>
<feature type="domain" description="PX" evidence="3">
    <location>
        <begin position="82"/>
        <end position="193"/>
    </location>
</feature>
<feature type="compositionally biased region" description="Pro residues" evidence="2">
    <location>
        <begin position="27"/>
        <end position="43"/>
    </location>
</feature>
<feature type="compositionally biased region" description="Pro residues" evidence="2">
    <location>
        <begin position="453"/>
        <end position="468"/>
    </location>
</feature>
<dbReference type="GO" id="GO:0030905">
    <property type="term" value="C:retromer, tubulation complex"/>
    <property type="evidence" value="ECO:0007669"/>
    <property type="project" value="TreeGrafter"/>
</dbReference>
<dbReference type="EMBL" id="SSOP01000002">
    <property type="protein sequence ID" value="KAB5596307.1"/>
    <property type="molecule type" value="Genomic_DNA"/>
</dbReference>
<dbReference type="Pfam" id="PF09325">
    <property type="entry name" value="Vps5"/>
    <property type="match status" value="1"/>
</dbReference>
<organism evidence="4 5">
    <name type="scientific">Ceratobasidium theobromae</name>
    <dbReference type="NCBI Taxonomy" id="1582974"/>
    <lineage>
        <taxon>Eukaryota</taxon>
        <taxon>Fungi</taxon>
        <taxon>Dikarya</taxon>
        <taxon>Basidiomycota</taxon>
        <taxon>Agaricomycotina</taxon>
        <taxon>Agaricomycetes</taxon>
        <taxon>Cantharellales</taxon>
        <taxon>Ceratobasidiaceae</taxon>
        <taxon>Ceratobasidium</taxon>
    </lineage>
</organism>
<reference evidence="4 5" key="1">
    <citation type="journal article" date="2019" name="Fungal Biol. Biotechnol.">
        <title>Draft genome sequence of fastidious pathogen Ceratobasidium theobromae, which causes vascular-streak dieback in Theobroma cacao.</title>
        <authorList>
            <person name="Ali S.S."/>
            <person name="Asman A."/>
            <person name="Shao J."/>
            <person name="Firmansyah A.P."/>
            <person name="Susilo A.W."/>
            <person name="Rosmana A."/>
            <person name="McMahon P."/>
            <person name="Junaid M."/>
            <person name="Guest D."/>
            <person name="Kheng T.Y."/>
            <person name="Meinhardt L.W."/>
            <person name="Bailey B.A."/>
        </authorList>
    </citation>
    <scope>NUCLEOTIDE SEQUENCE [LARGE SCALE GENOMIC DNA]</scope>
    <source>
        <strain evidence="4 5">CT2</strain>
    </source>
</reference>
<dbReference type="Proteomes" id="UP000383932">
    <property type="component" value="Unassembled WGS sequence"/>
</dbReference>
<dbReference type="PANTHER" id="PTHR47433:SF1">
    <property type="entry name" value="VACUOLAR PROTEIN SORTING-ASSOCIATED PROTEIN 17"/>
    <property type="match status" value="1"/>
</dbReference>
<feature type="region of interest" description="Disordered" evidence="2">
    <location>
        <begin position="1"/>
        <end position="63"/>
    </location>
</feature>
<proteinExistence type="predicted"/>
<evidence type="ECO:0000256" key="2">
    <source>
        <dbReference type="SAM" id="MobiDB-lite"/>
    </source>
</evidence>
<dbReference type="SMART" id="SM00312">
    <property type="entry name" value="PX"/>
    <property type="match status" value="1"/>
</dbReference>
<evidence type="ECO:0000313" key="5">
    <source>
        <dbReference type="Proteomes" id="UP000383932"/>
    </source>
</evidence>
<name>A0A5N5QZX6_9AGAM</name>
<dbReference type="CDD" id="cd07596">
    <property type="entry name" value="BAR_SNX"/>
    <property type="match status" value="1"/>
</dbReference>
<keyword evidence="1" id="KW-0175">Coiled coil</keyword>
<evidence type="ECO:0000259" key="3">
    <source>
        <dbReference type="SMART" id="SM00312"/>
    </source>
</evidence>
<dbReference type="InterPro" id="IPR036871">
    <property type="entry name" value="PX_dom_sf"/>
</dbReference>
<dbReference type="PANTHER" id="PTHR47433">
    <property type="entry name" value="VACUOLAR PROTEIN SORTING-ASSOCIATED PROTEIN 17"/>
    <property type="match status" value="1"/>
</dbReference>
<dbReference type="GO" id="GO:0032266">
    <property type="term" value="F:phosphatidylinositol-3-phosphate binding"/>
    <property type="evidence" value="ECO:0007669"/>
    <property type="project" value="TreeGrafter"/>
</dbReference>
<dbReference type="InterPro" id="IPR001683">
    <property type="entry name" value="PX_dom"/>
</dbReference>
<dbReference type="Gene3D" id="1.20.1270.60">
    <property type="entry name" value="Arfaptin homology (AH) domain/BAR domain"/>
    <property type="match status" value="1"/>
</dbReference>
<keyword evidence="5" id="KW-1185">Reference proteome</keyword>
<dbReference type="AlphaFoldDB" id="A0A5N5QZX6"/>
<dbReference type="GO" id="GO:0042147">
    <property type="term" value="P:retrograde transport, endosome to Golgi"/>
    <property type="evidence" value="ECO:0007669"/>
    <property type="project" value="TreeGrafter"/>
</dbReference>
<feature type="compositionally biased region" description="Low complexity" evidence="2">
    <location>
        <begin position="550"/>
        <end position="561"/>
    </location>
</feature>